<dbReference type="AlphaFoldDB" id="A0AAQ3T357"/>
<reference evidence="1 2" key="1">
    <citation type="submission" date="2024-02" db="EMBL/GenBank/DDBJ databases">
        <title>High-quality chromosome-scale genome assembly of Pensacola bahiagrass (Paspalum notatum Flugge var. saurae).</title>
        <authorList>
            <person name="Vega J.M."/>
            <person name="Podio M."/>
            <person name="Orjuela J."/>
            <person name="Siena L.A."/>
            <person name="Pessino S.C."/>
            <person name="Combes M.C."/>
            <person name="Mariac C."/>
            <person name="Albertini E."/>
            <person name="Pupilli F."/>
            <person name="Ortiz J.P.A."/>
            <person name="Leblanc O."/>
        </authorList>
    </citation>
    <scope>NUCLEOTIDE SEQUENCE [LARGE SCALE GENOMIC DNA]</scope>
    <source>
        <strain evidence="1">R1</strain>
        <tissue evidence="1">Leaf</tissue>
    </source>
</reference>
<name>A0AAQ3T357_PASNO</name>
<gene>
    <name evidence="1" type="ORF">U9M48_014994</name>
</gene>
<sequence>LRQLPVPPVQGLAAAGDVVQVRGLLAARSGHRDDLLGRPPLSAEPEHLDHLGHGRPTVCVALRAQHGGLDHGAELLRVEPSGKARVREALPLAALHQRRRPLHDLALDAAGELFQRPARADEFQEKHAKAVDVAALGDLPPHGVLRRQVAQRALHPCRQVRHAVGDEFGEPEVGDLGNEVRVQQHVARLDVPVYDVRVRLVVQWKESIIFGGAWCVDDDSREALGGADGYGNAACPVEGLMLMGGGGAALGVQVREQAVVGHVVVDDEALVAAGVETAEAEKILVPDTAQDLHLDGELHLRLGRHRLQPLHRDLNTRGRTRTFKYFFLRMHPPARQQADHVM</sequence>
<keyword evidence="2" id="KW-1185">Reference proteome</keyword>
<dbReference type="Proteomes" id="UP001341281">
    <property type="component" value="Chromosome 03"/>
</dbReference>
<feature type="non-terminal residue" evidence="1">
    <location>
        <position position="1"/>
    </location>
</feature>
<proteinExistence type="predicted"/>
<organism evidence="1 2">
    <name type="scientific">Paspalum notatum var. saurae</name>
    <dbReference type="NCBI Taxonomy" id="547442"/>
    <lineage>
        <taxon>Eukaryota</taxon>
        <taxon>Viridiplantae</taxon>
        <taxon>Streptophyta</taxon>
        <taxon>Embryophyta</taxon>
        <taxon>Tracheophyta</taxon>
        <taxon>Spermatophyta</taxon>
        <taxon>Magnoliopsida</taxon>
        <taxon>Liliopsida</taxon>
        <taxon>Poales</taxon>
        <taxon>Poaceae</taxon>
        <taxon>PACMAD clade</taxon>
        <taxon>Panicoideae</taxon>
        <taxon>Andropogonodae</taxon>
        <taxon>Paspaleae</taxon>
        <taxon>Paspalinae</taxon>
        <taxon>Paspalum</taxon>
    </lineage>
</organism>
<dbReference type="EMBL" id="CP144747">
    <property type="protein sequence ID" value="WVZ65671.1"/>
    <property type="molecule type" value="Genomic_DNA"/>
</dbReference>
<accession>A0AAQ3T357</accession>
<evidence type="ECO:0000313" key="1">
    <source>
        <dbReference type="EMBL" id="WVZ65671.1"/>
    </source>
</evidence>
<evidence type="ECO:0000313" key="2">
    <source>
        <dbReference type="Proteomes" id="UP001341281"/>
    </source>
</evidence>
<protein>
    <submittedName>
        <fullName evidence="1">Uncharacterized protein</fullName>
    </submittedName>
</protein>